<keyword evidence="2" id="KW-0805">Transcription regulation</keyword>
<comment type="subcellular location">
    <subcellularLocation>
        <location evidence="1">Nucleus</location>
    </subcellularLocation>
</comment>
<evidence type="ECO:0000313" key="9">
    <source>
        <dbReference type="Proteomes" id="UP001327560"/>
    </source>
</evidence>
<sequence length="301" mass="31965">MRSMEELPPLEPVDASGGSSWAAFASLEDLCGGGGGELDWGHLPLCPTTAEGGSISGFPPLLDVPESAAAATAGERSSDPPAVSADAASSVSSEEPAPESDEKATNDTANKSNSKKGIKRSRQPRFAFMTKSEIDHLEDGYKWRKYGQKAVKNSPFPRSYYRCTNSKCVVKKRVERSSQDPAVVITTYEGQHCHHTVSYPRGSSSHLHVATAFAAAAQRLRALSSDSTSSSPLYLSPPIQFPDQSSTPSLHATPTSPVPPSEHHEHLRPSPASTFAERAASGSPTVDEGLLGDIVPPAMRK</sequence>
<dbReference type="GO" id="GO:0005634">
    <property type="term" value="C:nucleus"/>
    <property type="evidence" value="ECO:0007669"/>
    <property type="project" value="UniProtKB-SubCell"/>
</dbReference>
<dbReference type="GO" id="GO:0043565">
    <property type="term" value="F:sequence-specific DNA binding"/>
    <property type="evidence" value="ECO:0007669"/>
    <property type="project" value="InterPro"/>
</dbReference>
<dbReference type="EMBL" id="CP136896">
    <property type="protein sequence ID" value="WOL15452.1"/>
    <property type="molecule type" value="Genomic_DNA"/>
</dbReference>
<evidence type="ECO:0000313" key="8">
    <source>
        <dbReference type="EMBL" id="WOL15452.1"/>
    </source>
</evidence>
<evidence type="ECO:0000256" key="4">
    <source>
        <dbReference type="ARBA" id="ARBA00023163"/>
    </source>
</evidence>
<dbReference type="PANTHER" id="PTHR31221">
    <property type="entry name" value="WRKY TRANSCRIPTION FACTOR PROTEIN 1-RELATED"/>
    <property type="match status" value="1"/>
</dbReference>
<keyword evidence="3" id="KW-0238">DNA-binding</keyword>
<dbReference type="AlphaFoldDB" id="A0AAQ3L225"/>
<dbReference type="PANTHER" id="PTHR31221:SF334">
    <property type="entry name" value="WRKY TRANSCRIPTION FACTOR 57-RELATED"/>
    <property type="match status" value="1"/>
</dbReference>
<keyword evidence="5" id="KW-0539">Nucleus</keyword>
<dbReference type="Proteomes" id="UP001327560">
    <property type="component" value="Chromosome 7"/>
</dbReference>
<dbReference type="Pfam" id="PF03106">
    <property type="entry name" value="WRKY"/>
    <property type="match status" value="1"/>
</dbReference>
<feature type="compositionally biased region" description="Polar residues" evidence="6">
    <location>
        <begin position="242"/>
        <end position="255"/>
    </location>
</feature>
<feature type="compositionally biased region" description="Low complexity" evidence="6">
    <location>
        <begin position="227"/>
        <end position="238"/>
    </location>
</feature>
<name>A0AAQ3L225_9LILI</name>
<evidence type="ECO:0000256" key="5">
    <source>
        <dbReference type="ARBA" id="ARBA00023242"/>
    </source>
</evidence>
<accession>A0AAQ3L225</accession>
<feature type="region of interest" description="Disordered" evidence="6">
    <location>
        <begin position="36"/>
        <end position="125"/>
    </location>
</feature>
<protein>
    <recommendedName>
        <fullName evidence="7">WRKY domain-containing protein</fullName>
    </recommendedName>
</protein>
<proteinExistence type="predicted"/>
<keyword evidence="4" id="KW-0804">Transcription</keyword>
<evidence type="ECO:0000256" key="6">
    <source>
        <dbReference type="SAM" id="MobiDB-lite"/>
    </source>
</evidence>
<dbReference type="GO" id="GO:0003700">
    <property type="term" value="F:DNA-binding transcription factor activity"/>
    <property type="evidence" value="ECO:0007669"/>
    <property type="project" value="InterPro"/>
</dbReference>
<keyword evidence="9" id="KW-1185">Reference proteome</keyword>
<dbReference type="SMART" id="SM00774">
    <property type="entry name" value="WRKY"/>
    <property type="match status" value="1"/>
</dbReference>
<dbReference type="SUPFAM" id="SSF118290">
    <property type="entry name" value="WRKY DNA-binding domain"/>
    <property type="match status" value="1"/>
</dbReference>
<reference evidence="8 9" key="1">
    <citation type="submission" date="2023-10" db="EMBL/GenBank/DDBJ databases">
        <title>Chromosome-scale genome assembly provides insights into flower coloration mechanisms of Canna indica.</title>
        <authorList>
            <person name="Li C."/>
        </authorList>
    </citation>
    <scope>NUCLEOTIDE SEQUENCE [LARGE SCALE GENOMIC DNA]</scope>
    <source>
        <tissue evidence="8">Flower</tissue>
    </source>
</reference>
<feature type="compositionally biased region" description="Basic residues" evidence="6">
    <location>
        <begin position="113"/>
        <end position="123"/>
    </location>
</feature>
<feature type="domain" description="WRKY" evidence="7">
    <location>
        <begin position="132"/>
        <end position="197"/>
    </location>
</feature>
<gene>
    <name evidence="8" type="ORF">Cni_G24233</name>
</gene>
<feature type="compositionally biased region" description="Low complexity" evidence="6">
    <location>
        <begin position="79"/>
        <end position="95"/>
    </location>
</feature>
<dbReference type="FunFam" id="2.20.25.80:FF:000003">
    <property type="entry name" value="WRKY transcription factor 57"/>
    <property type="match status" value="1"/>
</dbReference>
<evidence type="ECO:0000256" key="3">
    <source>
        <dbReference type="ARBA" id="ARBA00023125"/>
    </source>
</evidence>
<organism evidence="8 9">
    <name type="scientific">Canna indica</name>
    <name type="common">Indian-shot</name>
    <dbReference type="NCBI Taxonomy" id="4628"/>
    <lineage>
        <taxon>Eukaryota</taxon>
        <taxon>Viridiplantae</taxon>
        <taxon>Streptophyta</taxon>
        <taxon>Embryophyta</taxon>
        <taxon>Tracheophyta</taxon>
        <taxon>Spermatophyta</taxon>
        <taxon>Magnoliopsida</taxon>
        <taxon>Liliopsida</taxon>
        <taxon>Zingiberales</taxon>
        <taxon>Cannaceae</taxon>
        <taxon>Canna</taxon>
    </lineage>
</organism>
<dbReference type="InterPro" id="IPR003657">
    <property type="entry name" value="WRKY_dom"/>
</dbReference>
<evidence type="ECO:0000256" key="2">
    <source>
        <dbReference type="ARBA" id="ARBA00023015"/>
    </source>
</evidence>
<dbReference type="PROSITE" id="PS50811">
    <property type="entry name" value="WRKY"/>
    <property type="match status" value="1"/>
</dbReference>
<feature type="region of interest" description="Disordered" evidence="6">
    <location>
        <begin position="227"/>
        <end position="301"/>
    </location>
</feature>
<dbReference type="Gene3D" id="2.20.25.80">
    <property type="entry name" value="WRKY domain"/>
    <property type="match status" value="1"/>
</dbReference>
<dbReference type="InterPro" id="IPR044810">
    <property type="entry name" value="WRKY_plant"/>
</dbReference>
<dbReference type="InterPro" id="IPR036576">
    <property type="entry name" value="WRKY_dom_sf"/>
</dbReference>
<evidence type="ECO:0000259" key="7">
    <source>
        <dbReference type="PROSITE" id="PS50811"/>
    </source>
</evidence>
<evidence type="ECO:0000256" key="1">
    <source>
        <dbReference type="ARBA" id="ARBA00004123"/>
    </source>
</evidence>